<proteinExistence type="predicted"/>
<evidence type="ECO:0000256" key="3">
    <source>
        <dbReference type="ARBA" id="ARBA00023242"/>
    </source>
</evidence>
<protein>
    <submittedName>
        <fullName evidence="7">Paired amphipathic helix protein Sin3a</fullName>
    </submittedName>
</protein>
<feature type="non-terminal residue" evidence="7">
    <location>
        <position position="1556"/>
    </location>
</feature>
<dbReference type="PANTHER" id="PTHR12346">
    <property type="entry name" value="SIN3B-RELATED"/>
    <property type="match status" value="1"/>
</dbReference>
<reference evidence="7 8" key="1">
    <citation type="submission" date="2015-05" db="EMBL/GenBank/DDBJ databases">
        <title>Evolution of Trichinella species and genotypes.</title>
        <authorList>
            <person name="Korhonen P.K."/>
            <person name="Edoardo P."/>
            <person name="Giuseppe L.R."/>
            <person name="Gasser R.B."/>
        </authorList>
    </citation>
    <scope>NUCLEOTIDE SEQUENCE [LARGE SCALE GENOMIC DNA]</scope>
    <source>
        <strain evidence="7">ISS10</strain>
    </source>
</reference>
<organism evidence="7 8">
    <name type="scientific">Trichinella nativa</name>
    <dbReference type="NCBI Taxonomy" id="6335"/>
    <lineage>
        <taxon>Eukaryota</taxon>
        <taxon>Metazoa</taxon>
        <taxon>Ecdysozoa</taxon>
        <taxon>Nematoda</taxon>
        <taxon>Enoplea</taxon>
        <taxon>Dorylaimia</taxon>
        <taxon>Trichinellida</taxon>
        <taxon>Trichinellidae</taxon>
        <taxon>Trichinella</taxon>
    </lineage>
</organism>
<keyword evidence="8" id="KW-1185">Reference proteome</keyword>
<dbReference type="SUPFAM" id="SSF47762">
    <property type="entry name" value="PAH2 domain"/>
    <property type="match status" value="2"/>
</dbReference>
<evidence type="ECO:0000259" key="6">
    <source>
        <dbReference type="Pfam" id="PF16879"/>
    </source>
</evidence>
<dbReference type="InterPro" id="IPR003822">
    <property type="entry name" value="PAH"/>
</dbReference>
<feature type="domain" description="Sin3 C-terminal" evidence="6">
    <location>
        <begin position="1180"/>
        <end position="1381"/>
    </location>
</feature>
<dbReference type="InterPro" id="IPR036600">
    <property type="entry name" value="PAH_sf"/>
</dbReference>
<dbReference type="Pfam" id="PF16879">
    <property type="entry name" value="Sin3a_C"/>
    <property type="match status" value="1"/>
</dbReference>
<feature type="compositionally biased region" description="Polar residues" evidence="5">
    <location>
        <begin position="1103"/>
        <end position="1117"/>
    </location>
</feature>
<comment type="caution">
    <text evidence="7">The sequence shown here is derived from an EMBL/GenBank/DDBJ whole genome shotgun (WGS) entry which is preliminary data.</text>
</comment>
<evidence type="ECO:0000256" key="1">
    <source>
        <dbReference type="ARBA" id="ARBA00004123"/>
    </source>
</evidence>
<dbReference type="GO" id="GO:0000118">
    <property type="term" value="C:histone deacetylase complex"/>
    <property type="evidence" value="ECO:0007669"/>
    <property type="project" value="TreeGrafter"/>
</dbReference>
<dbReference type="PANTHER" id="PTHR12346:SF0">
    <property type="entry name" value="SIN3A, ISOFORM G"/>
    <property type="match status" value="1"/>
</dbReference>
<dbReference type="STRING" id="6335.A0A0V1KSG7"/>
<dbReference type="Proteomes" id="UP000054721">
    <property type="component" value="Unassembled WGS sequence"/>
</dbReference>
<dbReference type="GO" id="GO:0000785">
    <property type="term" value="C:chromatin"/>
    <property type="evidence" value="ECO:0007669"/>
    <property type="project" value="TreeGrafter"/>
</dbReference>
<name>A0A0V1KSG7_9BILA</name>
<dbReference type="GO" id="GO:0000122">
    <property type="term" value="P:negative regulation of transcription by RNA polymerase II"/>
    <property type="evidence" value="ECO:0007669"/>
    <property type="project" value="TreeGrafter"/>
</dbReference>
<evidence type="ECO:0000256" key="5">
    <source>
        <dbReference type="SAM" id="MobiDB-lite"/>
    </source>
</evidence>
<gene>
    <name evidence="7" type="primary">Sin3a</name>
    <name evidence="7" type="ORF">T02_11543</name>
</gene>
<evidence type="ECO:0000256" key="4">
    <source>
        <dbReference type="PROSITE-ProRule" id="PRU00810"/>
    </source>
</evidence>
<sequence length="1556" mass="179344">LHALDEKILRNMNDGSNRFRQPNSIAELAARLPPPQYTMNQQINIFRPIFPAVPPFYLQHAPMMRPTPLPLPINFGNAMLPPAPNFQPMLPPPMYAGPSTSNLISHNIGFPQPPWMTSPVVHVPGSTLLTDPNLPREVIFYMGKIRDHLFRTPRAYFEFLEVLEDLRYNKTDIMCAVKHIAAMLYNSPELLKEMKLILPEGYEIELHGDCLAVLKPGGRADAFSVDEAVKVRLVTCLYSYRPGTLPQQAVGSAMHSLNIFSSPHYQEHFNKAMNYINKVQVVINANIYTFRNDQTDLAAHFMIHKSEQRYVHKQKVYQEFIFILNFYREYSPSIRDKYMPKVVDRGRIETKVYSMLSKIFSDSPDLITEFISFLPSTIATAKVQNLNSAQKASVSEQTGSGTSKSRNVHLESLLNVSEEHMPTIQTSSVVGRGGICRPEMEGFARNKPINKPDNRSSVKEMSNMPTAAEISKVQDTENTTSCGSNKGGIEIQADDLLIAGQMQNLADNTKRHEQFAKETLRVELAVESRNVEIRDSSNEEVQNFPAEVEAHDIEETESIGIKAMENIIPKDNITGAEMFISDEDSEFNARGTQTVAYLQNIIEEKEETISKNMGNFEKIHHETTDDDLLVEWTNIQDELSISEVQETEMEDSVPQNETFSRWDVVEEDSSNEKIVVHSPLVGIESASNVQAEIIDLATDKVDVVNVYEESSMYDSFAEEKFLKKVFSSIFYHNISLNLFLNSVIVKSLRNNHPSVVNLLECAKMKFKKETVAHEWIVKALSIVKNSMLEWPVVLDPLQSIAVDEIKMLEEVYFFLPEAYMIQRKGINEEVLNYQCFSNSPHSGQNIATPAQADVFEQEKELYILDYIIGINCSTLNTLSNVWDKIIKLKRSEAKAVQLDDRFGGNSVSIPARAFRRMYGKLADDLIEGLTMTPYYCIPSVLKDFKDKTEEWVAARAALHLEWRDESQRLYWKALDVRGFYFKQTDSERLRVSTFIKEIQKICKSVRNYRIVCRINFHRLEKNIKSDEAGPYITLLYPNEKCLFFHPGRLVMRRIMQMQTISILNKKRIRFILQHIVPALFGMQADSGLESKSDPKTPPHMRTPTKQPLNIDSGTPKSGGSIKCRIKLSGKSGEPEVIEILNESPVEIEEYETEKDCFDNPHLWESTPQPDGLNKMIVPEAWYFFFRLHYLFSNRLEKLFQYACDFANNYENKDMYHFYTTTKLSNVFIKKNLSDPRQLFDLGLRVIIDFVDGKLKQEVYEEQMRGIFTTHAYVMFSLERLIRLIIKQLNAMVTDLLSIRLLMEHEKYRKKQYKAKTAVEHYLNEIEYEKEVRRFGMENNIYSIVVDAEYSAMSIHPIIFEKENVQHVPTFMLNSLFNYYLSTLSDNYRNIIHPFMSHLSTIPIFQYRSMQKLVHYIRYSQCISAIAEEPIAEQKCNETFEGNFIINELFPASKGPHYIFEYPSGDFFAGHWSNVDDFNLLTNVQNNFFELHNKWAKSNAISNENRIHKLFLGRSEESIVSKIIIPVTIRPPSFNIAIHAFYDPYKLDYFILPDDIY</sequence>
<evidence type="ECO:0000313" key="8">
    <source>
        <dbReference type="Proteomes" id="UP000054721"/>
    </source>
</evidence>
<feature type="region of interest" description="Disordered" evidence="5">
    <location>
        <begin position="1086"/>
        <end position="1120"/>
    </location>
</feature>
<dbReference type="EMBL" id="JYDW01000290">
    <property type="protein sequence ID" value="KRZ49852.1"/>
    <property type="molecule type" value="Genomic_DNA"/>
</dbReference>
<dbReference type="Gene3D" id="1.20.1160.11">
    <property type="entry name" value="Paired amphipathic helix"/>
    <property type="match status" value="1"/>
</dbReference>
<dbReference type="PROSITE" id="PS51477">
    <property type="entry name" value="PAH"/>
    <property type="match status" value="2"/>
</dbReference>
<dbReference type="InterPro" id="IPR031693">
    <property type="entry name" value="Sin3_C"/>
</dbReference>
<evidence type="ECO:0000256" key="2">
    <source>
        <dbReference type="ARBA" id="ARBA00022491"/>
    </source>
</evidence>
<dbReference type="InterPro" id="IPR039774">
    <property type="entry name" value="Sin3-like"/>
</dbReference>
<evidence type="ECO:0000313" key="7">
    <source>
        <dbReference type="EMBL" id="KRZ49852.1"/>
    </source>
</evidence>
<dbReference type="OrthoDB" id="10265969at2759"/>
<keyword evidence="3 4" id="KW-0539">Nucleus</keyword>
<keyword evidence="2" id="KW-0678">Repressor</keyword>
<comment type="subcellular location">
    <subcellularLocation>
        <location evidence="1 4">Nucleus</location>
    </subcellularLocation>
</comment>
<accession>A0A0V1KSG7</accession>
<dbReference type="GO" id="GO:0003714">
    <property type="term" value="F:transcription corepressor activity"/>
    <property type="evidence" value="ECO:0007669"/>
    <property type="project" value="InterPro"/>
</dbReference>